<proteinExistence type="predicted"/>
<reference evidence="2 3" key="1">
    <citation type="submission" date="2024-02" db="EMBL/GenBank/DDBJ databases">
        <title>Janibacter sp. nov., isolated from gut of marine sandworm.</title>
        <authorList>
            <person name="Kim B."/>
            <person name="Jun M.O."/>
            <person name="Shin N.-R."/>
        </authorList>
    </citation>
    <scope>NUCLEOTIDE SEQUENCE [LARGE SCALE GENOMIC DNA]</scope>
    <source>
        <strain evidence="2 3">A1S7</strain>
    </source>
</reference>
<dbReference type="EMBL" id="CP144913">
    <property type="protein sequence ID" value="WXB76581.1"/>
    <property type="molecule type" value="Genomic_DNA"/>
</dbReference>
<dbReference type="RefSeq" id="WP_338749694.1">
    <property type="nucleotide sequence ID" value="NZ_CP144913.1"/>
</dbReference>
<evidence type="ECO:0000259" key="1">
    <source>
        <dbReference type="Pfam" id="PF14280"/>
    </source>
</evidence>
<name>A0ABZ2MHN7_9MICO</name>
<keyword evidence="3" id="KW-1185">Reference proteome</keyword>
<sequence length="924" mass="101668">MTTPVYSTKKTGSRGELKAQVIFADIGWAPPVKLGEDIGTDLMTFARDDVAPEDKERSWDLGAPVFMQVKGSDTEYSKPVNRRSGEPGWWFHENDTYHFDHWLSFGLPYLLVLVDTKNQIAYWAEVTGDAITSTGKGRKIFVPFSQTVDDHNIEALTRVAVSRRSNGLEGSAWNGKLDELGPADRLRHALVLPRLVAPHSNRSVESVGFEQAVAMVMRNRYSELTRRAREGQVPKVQEWAENKEWSWRFLHAIRELVSTGGSDRFEKLAADARHRFERDAAQVIQACAAYTSDRAQEAVDVLKPTPSTKPADRGWVLVHKAAFLLELDRPKDAADAAKKALVAMKALDGDLTVSAIRGSAASILYSVSGFAAGDIQSIITAQDHAGNWWRAQAVSWALEKDLKYRFEGWTANNTTHFINSTARDDLATVAWNAAFSGAWESWRHLTAMNAKLAFTSTDDPTRVAAALEAFTFIGEKKAAKDAARKMWLDGPLDALSLFVDTVAISDWSKRQEGPSTAILSQAGDLLDVKAADHVIERILNLLDMDGRVRVHGSTWSYRWSDADGALARLLKAASLKSHKRVADYIISDFATCDDSIAHAYLRVAHSIATADLGITRINRLLKAAVKRGDHYAIDLLEILGPASPGAIAELRKHSAAGSKNATRSLLVAGSTERQDFIAFGRSAAETVRTMIEDARGKDGSMAVSGYVNDQLDDLVLAAINTNDQKLWKEVTDALEACLIEQTQQQRAVRRLAARFSDLPAHIQRKLKAVAPRLHGRSFGSPFGSPNEFPAAVQHLQIAAGIVPDLEVEALLLHQRRNDPVGFVKTLGAWNSERKLPFLAMMIVDDDPTVRAHAGFSVVQHATHYPGDRDRAFAVIRSALMQDKGCALADGLAKGLAAYPTNLLADLDKSLRGHRSAVVRKRFVN</sequence>
<accession>A0ABZ2MHN7</accession>
<gene>
    <name evidence="2" type="ORF">V1351_00560</name>
</gene>
<dbReference type="Proteomes" id="UP001382727">
    <property type="component" value="Chromosome"/>
</dbReference>
<organism evidence="2 3">
    <name type="scientific">Janibacter alittae</name>
    <dbReference type="NCBI Taxonomy" id="3115209"/>
    <lineage>
        <taxon>Bacteria</taxon>
        <taxon>Bacillati</taxon>
        <taxon>Actinomycetota</taxon>
        <taxon>Actinomycetes</taxon>
        <taxon>Micrococcales</taxon>
        <taxon>Intrasporangiaceae</taxon>
        <taxon>Janibacter</taxon>
    </lineage>
</organism>
<evidence type="ECO:0000313" key="3">
    <source>
        <dbReference type="Proteomes" id="UP001382727"/>
    </source>
</evidence>
<feature type="domain" description="DUF4365" evidence="1">
    <location>
        <begin position="36"/>
        <end position="159"/>
    </location>
</feature>
<evidence type="ECO:0000313" key="2">
    <source>
        <dbReference type="EMBL" id="WXB76581.1"/>
    </source>
</evidence>
<dbReference type="InterPro" id="IPR025375">
    <property type="entry name" value="DUF4365"/>
</dbReference>
<protein>
    <submittedName>
        <fullName evidence="2">DUF4365 domain-containing protein</fullName>
    </submittedName>
</protein>
<dbReference type="Pfam" id="PF14280">
    <property type="entry name" value="DUF4365"/>
    <property type="match status" value="1"/>
</dbReference>